<proteinExistence type="inferred from homology"/>
<dbReference type="Proteomes" id="UP000887566">
    <property type="component" value="Unplaced"/>
</dbReference>
<name>A0A914WP29_9BILA</name>
<dbReference type="PANTHER" id="PTHR43903">
    <property type="entry name" value="NEUROLIGIN"/>
    <property type="match status" value="1"/>
</dbReference>
<feature type="region of interest" description="Disordered" evidence="2">
    <location>
        <begin position="650"/>
        <end position="688"/>
    </location>
</feature>
<comment type="similarity">
    <text evidence="1">Belongs to the type-B carboxylesterase/lipase family.</text>
</comment>
<keyword evidence="3" id="KW-1133">Transmembrane helix</keyword>
<accession>A0A914WP29</accession>
<dbReference type="WBParaSite" id="PSAMB.scaffold476size49999.g6404.t1">
    <property type="protein sequence ID" value="PSAMB.scaffold476size49999.g6404.t1"/>
    <property type="gene ID" value="PSAMB.scaffold476size49999.g6404"/>
</dbReference>
<feature type="domain" description="Carboxylesterase type B" evidence="5">
    <location>
        <begin position="28"/>
        <end position="606"/>
    </location>
</feature>
<dbReference type="AlphaFoldDB" id="A0A914WP29"/>
<keyword evidence="4" id="KW-0732">Signal</keyword>
<evidence type="ECO:0000256" key="1">
    <source>
        <dbReference type="ARBA" id="ARBA00005964"/>
    </source>
</evidence>
<dbReference type="InterPro" id="IPR029058">
    <property type="entry name" value="AB_hydrolase_fold"/>
</dbReference>
<feature type="signal peptide" evidence="4">
    <location>
        <begin position="1"/>
        <end position="25"/>
    </location>
</feature>
<keyword evidence="3" id="KW-0812">Transmembrane</keyword>
<keyword evidence="6" id="KW-1185">Reference proteome</keyword>
<evidence type="ECO:0000313" key="7">
    <source>
        <dbReference type="WBParaSite" id="PSAMB.scaffold476size49999.g6404.t1"/>
    </source>
</evidence>
<feature type="chain" id="PRO_5037265331" evidence="4">
    <location>
        <begin position="26"/>
        <end position="862"/>
    </location>
</feature>
<reference evidence="7" key="1">
    <citation type="submission" date="2022-11" db="UniProtKB">
        <authorList>
            <consortium name="WormBaseParasite"/>
        </authorList>
    </citation>
    <scope>IDENTIFICATION</scope>
</reference>
<feature type="compositionally biased region" description="Pro residues" evidence="2">
    <location>
        <begin position="652"/>
        <end position="663"/>
    </location>
</feature>
<protein>
    <submittedName>
        <fullName evidence="7">Carboxylesterase type B domain-containing protein</fullName>
    </submittedName>
</protein>
<keyword evidence="3" id="KW-0472">Membrane</keyword>
<dbReference type="InterPro" id="IPR002018">
    <property type="entry name" value="CarbesteraseB"/>
</dbReference>
<evidence type="ECO:0000256" key="4">
    <source>
        <dbReference type="SAM" id="SignalP"/>
    </source>
</evidence>
<dbReference type="InterPro" id="IPR051093">
    <property type="entry name" value="Neuroligin/BSAL"/>
</dbReference>
<dbReference type="SUPFAM" id="SSF53474">
    <property type="entry name" value="alpha/beta-Hydrolases"/>
    <property type="match status" value="1"/>
</dbReference>
<feature type="transmembrane region" description="Helical" evidence="3">
    <location>
        <begin position="698"/>
        <end position="721"/>
    </location>
</feature>
<sequence length="862" mass="94951">MRATSSSRCLLLLLSISVVAIRCQAGLKVVKTTFGVVRGQTIASPANNLPPVTQYLGIPYGVQSSGEYSRFNMAISAAKWTHMPKDAISPSKVCIQSGMPDVSGRGAALERMSSQRFDQIKRLQQHLSSASEDCLYMNLFVPEHLETKDKALPVLVLIHGDEYGWNAGNPYNATVLASYGQMIVVTLNYRLGVFGFLGRCEGDSCMGNSGISDIIAALKMLNNTLPAFGGDANMVTLLGWGSGASLVSLLMTSPMTQPSEHRLFKRAILLDGSALSPWAMIENPSPFFYMLAQRLQCQVSKEQKDGRPELISTDVILRCMQEHSADNITKAAREISAPTFLSSFAPVVDGQMVPNKPKLSFGSEFGSLFREIDLLVGMVSNPAHHLLADKDLTSGIEIPKRNQIFRTLVRNMFDFHRKEIFDAIVNEYTDWENPHDHPKTIRNGVLDALSDALYTAPLIDTARFHSGNDRNTQSNTFAYVFGHETQSWDRGDSATRIRGSITGEQLPYILGYPLWNKRDTADIPFSSQFNSEDSAMSRVLMRYVSNFVKSGDPAKPVPLSSDTQIEERFQQLAWPQFNEANREPYLEMGDRPRVKNYYRNAYVAFWNGFLPQLHAAGRENGVPDQHQFLADHFKKDSFFGDVRPHGGYANFPFPPPPLPPTPLPKEVHKPPSSSVMPAAQGDKTTEPVPAVNSQYSTILSVTVAVGCALLVLNICIFAGIYHQRDKQKRSKKKLQLQYHSYAAGDPNFSMNSPIAHQVSIMPPPPPPPGLIGGGMQSQMEMEPQTMRTFGHQHHHMAHIQPGSSNSMPRGGFAEQEPLLATSSGTMPRPGVSPTCPRHGRAAMAAVSARGGSMNGTLEEIQV</sequence>
<organism evidence="6 7">
    <name type="scientific">Plectus sambesii</name>
    <dbReference type="NCBI Taxonomy" id="2011161"/>
    <lineage>
        <taxon>Eukaryota</taxon>
        <taxon>Metazoa</taxon>
        <taxon>Ecdysozoa</taxon>
        <taxon>Nematoda</taxon>
        <taxon>Chromadorea</taxon>
        <taxon>Plectida</taxon>
        <taxon>Plectina</taxon>
        <taxon>Plectoidea</taxon>
        <taxon>Plectidae</taxon>
        <taxon>Plectus</taxon>
    </lineage>
</organism>
<dbReference type="Pfam" id="PF00135">
    <property type="entry name" value="COesterase"/>
    <property type="match status" value="1"/>
</dbReference>
<dbReference type="Gene3D" id="3.40.50.1820">
    <property type="entry name" value="alpha/beta hydrolase"/>
    <property type="match status" value="1"/>
</dbReference>
<evidence type="ECO:0000313" key="6">
    <source>
        <dbReference type="Proteomes" id="UP000887566"/>
    </source>
</evidence>
<evidence type="ECO:0000259" key="5">
    <source>
        <dbReference type="Pfam" id="PF00135"/>
    </source>
</evidence>
<evidence type="ECO:0000256" key="3">
    <source>
        <dbReference type="SAM" id="Phobius"/>
    </source>
</evidence>
<evidence type="ECO:0000256" key="2">
    <source>
        <dbReference type="SAM" id="MobiDB-lite"/>
    </source>
</evidence>